<dbReference type="WBParaSite" id="BXY_0840500.1">
    <property type="protein sequence ID" value="BXY_0840500.1"/>
    <property type="gene ID" value="BXY_0840500"/>
</dbReference>
<dbReference type="Proteomes" id="UP000095284">
    <property type="component" value="Unplaced"/>
</dbReference>
<dbReference type="Proteomes" id="UP000659654">
    <property type="component" value="Unassembled WGS sequence"/>
</dbReference>
<dbReference type="EMBL" id="CAJFDI010000001">
    <property type="protein sequence ID" value="CAD5208712.1"/>
    <property type="molecule type" value="Genomic_DNA"/>
</dbReference>
<dbReference type="Proteomes" id="UP000582659">
    <property type="component" value="Unassembled WGS sequence"/>
</dbReference>
<dbReference type="AlphaFoldDB" id="A0A1I7S5W9"/>
<evidence type="ECO:0000313" key="2">
    <source>
        <dbReference type="Proteomes" id="UP000095284"/>
    </source>
</evidence>
<reference evidence="1" key="2">
    <citation type="submission" date="2020-09" db="EMBL/GenBank/DDBJ databases">
        <authorList>
            <person name="Kikuchi T."/>
        </authorList>
    </citation>
    <scope>NUCLEOTIDE SEQUENCE</scope>
    <source>
        <strain evidence="1">Ka4C1</strain>
    </source>
</reference>
<sequence>MPEGEDAGENQDLFSGDDDYGQEGDFDKVKHQALSSQFSTWTLNVIDLRFYTNHISFGFPNKNRLVIRLLKEPSKVENLSVTKEKYRQLYRLKQQEPEKWKDFLLEEEKKRSLVIGDVDEEAISLCKRVVKDSEEKIDRISFRHIYFTDPAHSELFERILSGANLKPTILELALHAEEDQWLANFVEPDIIYAMPTEMLREISSNLREIHGISKYAMSIFWEPIELQECHVHFSAFWFQHYPYKIKMKTKKMVVSDAEEYYVNDTLIDVMKVEELIYEFSLREFEPHMNVRPLENIVLRRLELKEPSAIISKIGEYENYGTYISQLLPNIKIVDLVLKIKCSAEELQKHGKNSLEKFKQGIQNMPESTECEAKVEITVENGADLSQVTSFLSQSLSTTSSLSSPIIKITVNKNKIINLIIQSSG</sequence>
<reference evidence="4" key="1">
    <citation type="submission" date="2016-11" db="UniProtKB">
        <authorList>
            <consortium name="WormBaseParasite"/>
        </authorList>
    </citation>
    <scope>IDENTIFICATION</scope>
</reference>
<gene>
    <name evidence="1" type="ORF">BXYJ_LOCUS948</name>
</gene>
<accession>A0A1I7S5W9</accession>
<proteinExistence type="predicted"/>
<dbReference type="OrthoDB" id="5850835at2759"/>
<evidence type="ECO:0000313" key="1">
    <source>
        <dbReference type="EMBL" id="CAD5208712.1"/>
    </source>
</evidence>
<evidence type="ECO:0000313" key="4">
    <source>
        <dbReference type="WBParaSite" id="BXY_0840500.1"/>
    </source>
</evidence>
<evidence type="ECO:0000313" key="3">
    <source>
        <dbReference type="Proteomes" id="UP000659654"/>
    </source>
</evidence>
<protein>
    <submittedName>
        <fullName evidence="1">(pine wood nematode) hypothetical protein</fullName>
    </submittedName>
</protein>
<dbReference type="EMBL" id="CAJFCV020000001">
    <property type="protein sequence ID" value="CAG9082594.1"/>
    <property type="molecule type" value="Genomic_DNA"/>
</dbReference>
<keyword evidence="3" id="KW-1185">Reference proteome</keyword>
<name>A0A1I7S5W9_BURXY</name>
<organism evidence="2 4">
    <name type="scientific">Bursaphelenchus xylophilus</name>
    <name type="common">Pinewood nematode worm</name>
    <name type="synonym">Aphelenchoides xylophilus</name>
    <dbReference type="NCBI Taxonomy" id="6326"/>
    <lineage>
        <taxon>Eukaryota</taxon>
        <taxon>Metazoa</taxon>
        <taxon>Ecdysozoa</taxon>
        <taxon>Nematoda</taxon>
        <taxon>Chromadorea</taxon>
        <taxon>Rhabditida</taxon>
        <taxon>Tylenchina</taxon>
        <taxon>Tylenchomorpha</taxon>
        <taxon>Aphelenchoidea</taxon>
        <taxon>Aphelenchoididae</taxon>
        <taxon>Bursaphelenchus</taxon>
    </lineage>
</organism>